<feature type="domain" description="N-acetyltransferase" evidence="2">
    <location>
        <begin position="107"/>
        <end position="177"/>
    </location>
</feature>
<evidence type="ECO:0000313" key="4">
    <source>
        <dbReference type="Proteomes" id="UP001148312"/>
    </source>
</evidence>
<sequence length="241" mass="27640">MASDTRVTLIPWDPQSPSHRAWLLQQRDECGWDREKVNGVWIDYQTQGIKSIFWIVLPEDKQDSAYDETQQSFEEDQQSSDTQPLFLRDTAQSLKGVSRQPTHVKFQPVGHISLDSDNPGVERVGVTSSAPGMFWIKTFFVSKTVQSRGVGRAAMEELELMATSAPLSARVLVLDVVLGEDQMREDFALATYGTLPKFSTEQWYLRRGYSPFQTAQNFYDVVDRSGKRWDMRTVFMKKEIQ</sequence>
<evidence type="ECO:0000259" key="2">
    <source>
        <dbReference type="Pfam" id="PF00583"/>
    </source>
</evidence>
<accession>A0A9W9WTV4</accession>
<feature type="region of interest" description="Disordered" evidence="1">
    <location>
        <begin position="65"/>
        <end position="84"/>
    </location>
</feature>
<evidence type="ECO:0000256" key="1">
    <source>
        <dbReference type="SAM" id="MobiDB-lite"/>
    </source>
</evidence>
<proteinExistence type="predicted"/>
<dbReference type="GeneID" id="81628064"/>
<reference evidence="3" key="1">
    <citation type="submission" date="2022-12" db="EMBL/GenBank/DDBJ databases">
        <authorList>
            <person name="Petersen C."/>
        </authorList>
    </citation>
    <scope>NUCLEOTIDE SEQUENCE</scope>
    <source>
        <strain evidence="3">IBT 30728</strain>
    </source>
</reference>
<dbReference type="EMBL" id="JAPWDQ010000012">
    <property type="protein sequence ID" value="KAJ5475148.1"/>
    <property type="molecule type" value="Genomic_DNA"/>
</dbReference>
<name>A0A9W9WTV4_9EURO</name>
<protein>
    <recommendedName>
        <fullName evidence="2">N-acetyltransferase domain-containing protein</fullName>
    </recommendedName>
</protein>
<dbReference type="Gene3D" id="3.40.630.30">
    <property type="match status" value="1"/>
</dbReference>
<dbReference type="Pfam" id="PF00583">
    <property type="entry name" value="Acetyltransf_1"/>
    <property type="match status" value="1"/>
</dbReference>
<evidence type="ECO:0000313" key="3">
    <source>
        <dbReference type="EMBL" id="KAJ5475148.1"/>
    </source>
</evidence>
<organism evidence="3 4">
    <name type="scientific">Penicillium diatomitis</name>
    <dbReference type="NCBI Taxonomy" id="2819901"/>
    <lineage>
        <taxon>Eukaryota</taxon>
        <taxon>Fungi</taxon>
        <taxon>Dikarya</taxon>
        <taxon>Ascomycota</taxon>
        <taxon>Pezizomycotina</taxon>
        <taxon>Eurotiomycetes</taxon>
        <taxon>Eurotiomycetidae</taxon>
        <taxon>Eurotiales</taxon>
        <taxon>Aspergillaceae</taxon>
        <taxon>Penicillium</taxon>
    </lineage>
</organism>
<dbReference type="CDD" id="cd04301">
    <property type="entry name" value="NAT_SF"/>
    <property type="match status" value="1"/>
</dbReference>
<dbReference type="Proteomes" id="UP001148312">
    <property type="component" value="Unassembled WGS sequence"/>
</dbReference>
<comment type="caution">
    <text evidence="3">The sequence shown here is derived from an EMBL/GenBank/DDBJ whole genome shotgun (WGS) entry which is preliminary data.</text>
</comment>
<dbReference type="InterPro" id="IPR016181">
    <property type="entry name" value="Acyl_CoA_acyltransferase"/>
</dbReference>
<dbReference type="AlphaFoldDB" id="A0A9W9WTV4"/>
<keyword evidence="4" id="KW-1185">Reference proteome</keyword>
<reference evidence="3" key="2">
    <citation type="journal article" date="2023" name="IMA Fungus">
        <title>Comparative genomic study of the Penicillium genus elucidates a diverse pangenome and 15 lateral gene transfer events.</title>
        <authorList>
            <person name="Petersen C."/>
            <person name="Sorensen T."/>
            <person name="Nielsen M.R."/>
            <person name="Sondergaard T.E."/>
            <person name="Sorensen J.L."/>
            <person name="Fitzpatrick D.A."/>
            <person name="Frisvad J.C."/>
            <person name="Nielsen K.L."/>
        </authorList>
    </citation>
    <scope>NUCLEOTIDE SEQUENCE</scope>
    <source>
        <strain evidence="3">IBT 30728</strain>
    </source>
</reference>
<dbReference type="RefSeq" id="XP_056786906.1">
    <property type="nucleotide sequence ID" value="XM_056937814.1"/>
</dbReference>
<dbReference type="SUPFAM" id="SSF55729">
    <property type="entry name" value="Acyl-CoA N-acyltransferases (Nat)"/>
    <property type="match status" value="1"/>
</dbReference>
<dbReference type="GO" id="GO:0016747">
    <property type="term" value="F:acyltransferase activity, transferring groups other than amino-acyl groups"/>
    <property type="evidence" value="ECO:0007669"/>
    <property type="project" value="InterPro"/>
</dbReference>
<dbReference type="InterPro" id="IPR000182">
    <property type="entry name" value="GNAT_dom"/>
</dbReference>
<gene>
    <name evidence="3" type="ORF">N7539_008214</name>
</gene>